<evidence type="ECO:0000313" key="4">
    <source>
        <dbReference type="EMBL" id="RJL24545.1"/>
    </source>
</evidence>
<evidence type="ECO:0000313" key="5">
    <source>
        <dbReference type="Proteomes" id="UP000265768"/>
    </source>
</evidence>
<evidence type="ECO:0000256" key="1">
    <source>
        <dbReference type="ARBA" id="ARBA00022603"/>
    </source>
</evidence>
<keyword evidence="5" id="KW-1185">Reference proteome</keyword>
<dbReference type="SUPFAM" id="SSF53335">
    <property type="entry name" value="S-adenosyl-L-methionine-dependent methyltransferases"/>
    <property type="match status" value="1"/>
</dbReference>
<evidence type="ECO:0000259" key="3">
    <source>
        <dbReference type="Pfam" id="PF13649"/>
    </source>
</evidence>
<comment type="caution">
    <text evidence="4">The sequence shown here is derived from an EMBL/GenBank/DDBJ whole genome shotgun (WGS) entry which is preliminary data.</text>
</comment>
<dbReference type="GO" id="GO:0032259">
    <property type="term" value="P:methylation"/>
    <property type="evidence" value="ECO:0007669"/>
    <property type="project" value="UniProtKB-KW"/>
</dbReference>
<dbReference type="EMBL" id="QZEY01000015">
    <property type="protein sequence ID" value="RJL24545.1"/>
    <property type="molecule type" value="Genomic_DNA"/>
</dbReference>
<dbReference type="OrthoDB" id="3286690at2"/>
<name>A0A3A4A7I3_9ACTN</name>
<dbReference type="GO" id="GO:0008168">
    <property type="term" value="F:methyltransferase activity"/>
    <property type="evidence" value="ECO:0007669"/>
    <property type="project" value="UniProtKB-KW"/>
</dbReference>
<gene>
    <name evidence="4" type="ORF">D5H75_30000</name>
</gene>
<dbReference type="PANTHER" id="PTHR43861">
    <property type="entry name" value="TRANS-ACONITATE 2-METHYLTRANSFERASE-RELATED"/>
    <property type="match status" value="1"/>
</dbReference>
<sequence>MTVTTDWAGSWLESWDRQQEYYMPDREERFAAMFELVESVTGRSPRILDLACGPGSLSHRLLERLPDARIVAVDVDPALLILARESLGERVTVVRADLGEPDWTSRLPEREFDAVVTATALHWFDEKGLTRLYRDLAGVLRPGGVFTNADHMPALHPRFAGAVNAKRERDQESLRAEGVLDWKQWWQAAAEDPKLADAVAERTAFFSGDHASVEFMPPASWHLDTLRAAGFDAASEIWRGFDDAVIAAIR</sequence>
<dbReference type="InterPro" id="IPR029063">
    <property type="entry name" value="SAM-dependent_MTases_sf"/>
</dbReference>
<reference evidence="4 5" key="1">
    <citation type="submission" date="2018-09" db="EMBL/GenBank/DDBJ databases">
        <title>YIM 75507 draft genome.</title>
        <authorList>
            <person name="Tang S."/>
            <person name="Feng Y."/>
        </authorList>
    </citation>
    <scope>NUCLEOTIDE SEQUENCE [LARGE SCALE GENOMIC DNA]</scope>
    <source>
        <strain evidence="4 5">YIM 75507</strain>
    </source>
</reference>
<evidence type="ECO:0000256" key="2">
    <source>
        <dbReference type="ARBA" id="ARBA00022679"/>
    </source>
</evidence>
<organism evidence="4 5">
    <name type="scientific">Bailinhaonella thermotolerans</name>
    <dbReference type="NCBI Taxonomy" id="1070861"/>
    <lineage>
        <taxon>Bacteria</taxon>
        <taxon>Bacillati</taxon>
        <taxon>Actinomycetota</taxon>
        <taxon>Actinomycetes</taxon>
        <taxon>Streptosporangiales</taxon>
        <taxon>Streptosporangiaceae</taxon>
        <taxon>Bailinhaonella</taxon>
    </lineage>
</organism>
<dbReference type="RefSeq" id="WP_119929922.1">
    <property type="nucleotide sequence ID" value="NZ_QZEY01000015.1"/>
</dbReference>
<keyword evidence="1 4" id="KW-0489">Methyltransferase</keyword>
<accession>A0A3A4A7I3</accession>
<dbReference type="InterPro" id="IPR041698">
    <property type="entry name" value="Methyltransf_25"/>
</dbReference>
<dbReference type="Pfam" id="PF13649">
    <property type="entry name" value="Methyltransf_25"/>
    <property type="match status" value="1"/>
</dbReference>
<dbReference type="Proteomes" id="UP000265768">
    <property type="component" value="Unassembled WGS sequence"/>
</dbReference>
<proteinExistence type="predicted"/>
<keyword evidence="2 4" id="KW-0808">Transferase</keyword>
<protein>
    <submittedName>
        <fullName evidence="4">Class I SAM-dependent methyltransferase</fullName>
    </submittedName>
</protein>
<dbReference type="AlphaFoldDB" id="A0A3A4A7I3"/>
<dbReference type="Gene3D" id="3.40.50.150">
    <property type="entry name" value="Vaccinia Virus protein VP39"/>
    <property type="match status" value="1"/>
</dbReference>
<dbReference type="CDD" id="cd02440">
    <property type="entry name" value="AdoMet_MTases"/>
    <property type="match status" value="1"/>
</dbReference>
<dbReference type="PANTHER" id="PTHR43861:SF1">
    <property type="entry name" value="TRANS-ACONITATE 2-METHYLTRANSFERASE"/>
    <property type="match status" value="1"/>
</dbReference>
<feature type="domain" description="Methyltransferase" evidence="3">
    <location>
        <begin position="47"/>
        <end position="144"/>
    </location>
</feature>